<proteinExistence type="predicted"/>
<name>A0A024VXI1_PLAFA</name>
<dbReference type="AlphaFoldDB" id="A0A024VXI1"/>
<dbReference type="Proteomes" id="UP000030708">
    <property type="component" value="Unassembled WGS sequence"/>
</dbReference>
<keyword evidence="1" id="KW-0732">Signal</keyword>
<evidence type="ECO:0000313" key="3">
    <source>
        <dbReference type="EMBL" id="ETW32631.1"/>
    </source>
</evidence>
<evidence type="ECO:0000259" key="2">
    <source>
        <dbReference type="Pfam" id="PF03011"/>
    </source>
</evidence>
<dbReference type="InterPro" id="IPR004258">
    <property type="entry name" value="DBL"/>
</dbReference>
<reference evidence="3 4" key="1">
    <citation type="submission" date="2013-02" db="EMBL/GenBank/DDBJ databases">
        <title>The Genome Annotation of Plasmodium falciparum Tanzania (2000708).</title>
        <authorList>
            <consortium name="The Broad Institute Genome Sequencing Platform"/>
            <consortium name="The Broad Institute Genome Sequencing Center for Infectious Disease"/>
            <person name="Neafsey D."/>
            <person name="Hoffman S."/>
            <person name="Volkman S."/>
            <person name="Rosenthal P."/>
            <person name="Walker B."/>
            <person name="Young S.K."/>
            <person name="Zeng Q."/>
            <person name="Gargeya S."/>
            <person name="Fitzgerald M."/>
            <person name="Haas B."/>
            <person name="Abouelleil A."/>
            <person name="Allen A.W."/>
            <person name="Alvarado L."/>
            <person name="Arachchi H.M."/>
            <person name="Berlin A.M."/>
            <person name="Chapman S.B."/>
            <person name="Gainer-Dewar J."/>
            <person name="Goldberg J."/>
            <person name="Griggs A."/>
            <person name="Gujja S."/>
            <person name="Hansen M."/>
            <person name="Howarth C."/>
            <person name="Imamovic A."/>
            <person name="Ireland A."/>
            <person name="Larimer J."/>
            <person name="McCowan C."/>
            <person name="Murphy C."/>
            <person name="Pearson M."/>
            <person name="Poon T.W."/>
            <person name="Priest M."/>
            <person name="Roberts A."/>
            <person name="Saif S."/>
            <person name="Shea T."/>
            <person name="Sisk P."/>
            <person name="Sykes S."/>
            <person name="Wortman J."/>
            <person name="Nusbaum C."/>
            <person name="Birren B."/>
        </authorList>
    </citation>
    <scope>NUCLEOTIDE SEQUENCE [LARGE SCALE GENOMIC DNA]</scope>
    <source>
        <strain evidence="4">Tanzania (2000708)</strain>
    </source>
</reference>
<reference evidence="3 4" key="2">
    <citation type="submission" date="2013-02" db="EMBL/GenBank/DDBJ databases">
        <title>The Genome Sequence of Plasmodium falciparum Tanzania (2000708).</title>
        <authorList>
            <consortium name="The Broad Institute Genome Sequencing Platform"/>
            <consortium name="The Broad Institute Genome Sequencing Center for Infectious Disease"/>
            <person name="Neafsey D."/>
            <person name="Cheeseman I."/>
            <person name="Volkman S."/>
            <person name="Adams J."/>
            <person name="Walker B."/>
            <person name="Young S.K."/>
            <person name="Zeng Q."/>
            <person name="Gargeya S."/>
            <person name="Fitzgerald M."/>
            <person name="Haas B."/>
            <person name="Abouelleil A."/>
            <person name="Alvarado L."/>
            <person name="Arachchi H.M."/>
            <person name="Berlin A.M."/>
            <person name="Chapman S.B."/>
            <person name="Dewar J."/>
            <person name="Goldberg J."/>
            <person name="Griggs A."/>
            <person name="Gujja S."/>
            <person name="Hansen M."/>
            <person name="Howarth C."/>
            <person name="Imamovic A."/>
            <person name="Larimer J."/>
            <person name="McCowan C."/>
            <person name="Murphy C."/>
            <person name="Neiman D."/>
            <person name="Pearson M."/>
            <person name="Priest M."/>
            <person name="Roberts A."/>
            <person name="Saif S."/>
            <person name="Shea T."/>
            <person name="Sisk P."/>
            <person name="Sykes S."/>
            <person name="Wortman J."/>
            <person name="Nusbaum C."/>
            <person name="Birren B."/>
        </authorList>
    </citation>
    <scope>NUCLEOTIDE SEQUENCE [LARGE SCALE GENOMIC DNA]</scope>
    <source>
        <strain evidence="4">Tanzania (2000708)</strain>
    </source>
</reference>
<feature type="signal peptide" evidence="1">
    <location>
        <begin position="1"/>
        <end position="18"/>
    </location>
</feature>
<feature type="domain" description="Duffy-binding-like" evidence="2">
    <location>
        <begin position="99"/>
        <end position="137"/>
    </location>
</feature>
<accession>A0A024VXI1</accession>
<feature type="non-terminal residue" evidence="3">
    <location>
        <position position="138"/>
    </location>
</feature>
<evidence type="ECO:0000256" key="1">
    <source>
        <dbReference type="SAM" id="SignalP"/>
    </source>
</evidence>
<organism evidence="3 4">
    <name type="scientific">Plasmodium falciparum Tanzania</name>
    <name type="common">2000708</name>
    <dbReference type="NCBI Taxonomy" id="1036725"/>
    <lineage>
        <taxon>Eukaryota</taxon>
        <taxon>Sar</taxon>
        <taxon>Alveolata</taxon>
        <taxon>Apicomplexa</taxon>
        <taxon>Aconoidasida</taxon>
        <taxon>Haemosporida</taxon>
        <taxon>Plasmodiidae</taxon>
        <taxon>Plasmodium</taxon>
        <taxon>Plasmodium (Laverania)</taxon>
    </lineage>
</organism>
<protein>
    <recommendedName>
        <fullName evidence="2">Duffy-binding-like domain-containing protein</fullName>
    </recommendedName>
</protein>
<gene>
    <name evidence="3" type="ORF">PFTANZ_06649</name>
</gene>
<evidence type="ECO:0000313" key="4">
    <source>
        <dbReference type="Proteomes" id="UP000030708"/>
    </source>
</evidence>
<dbReference type="EMBL" id="KI927205">
    <property type="protein sequence ID" value="ETW32631.1"/>
    <property type="molecule type" value="Genomic_DNA"/>
</dbReference>
<dbReference type="SUPFAM" id="SSF140924">
    <property type="entry name" value="Duffy binding domain-like"/>
    <property type="match status" value="1"/>
</dbReference>
<dbReference type="Pfam" id="PF03011">
    <property type="entry name" value="PFEMP"/>
    <property type="match status" value="1"/>
</dbReference>
<feature type="chain" id="PRO_5001536581" description="Duffy-binding-like domain-containing protein" evidence="1">
    <location>
        <begin position="19"/>
        <end position="138"/>
    </location>
</feature>
<sequence>MLVVLVVMLGGNASGSGGTGTTGSDSQKLYQNWQCYEFKDLQKDGEGEDDDDDHYYENDVKNGGGLCILKKEEQSEKNEVKKTNSQKEPAEIQKTFHDFFYYWVAHMLKDSIYWRTKKLDKCINNTNGKQTKCRNGCH</sequence>
<dbReference type="Gene3D" id="1.20.58.830">
    <property type="match status" value="1"/>
</dbReference>